<keyword evidence="2" id="KW-1185">Reference proteome</keyword>
<protein>
    <submittedName>
        <fullName evidence="1">Uncharacterized protein</fullName>
    </submittedName>
</protein>
<proteinExistence type="predicted"/>
<evidence type="ECO:0000313" key="1">
    <source>
        <dbReference type="EMBL" id="PRX23692.1"/>
    </source>
</evidence>
<organism evidence="1 2">
    <name type="scientific">Actinoplanes italicus</name>
    <dbReference type="NCBI Taxonomy" id="113567"/>
    <lineage>
        <taxon>Bacteria</taxon>
        <taxon>Bacillati</taxon>
        <taxon>Actinomycetota</taxon>
        <taxon>Actinomycetes</taxon>
        <taxon>Micromonosporales</taxon>
        <taxon>Micromonosporaceae</taxon>
        <taxon>Actinoplanes</taxon>
    </lineage>
</organism>
<evidence type="ECO:0000313" key="2">
    <source>
        <dbReference type="Proteomes" id="UP000239415"/>
    </source>
</evidence>
<gene>
    <name evidence="1" type="ORF">CLV67_103441</name>
</gene>
<comment type="caution">
    <text evidence="1">The sequence shown here is derived from an EMBL/GenBank/DDBJ whole genome shotgun (WGS) entry which is preliminary data.</text>
</comment>
<accession>A0A2T0KJI6</accession>
<dbReference type="AlphaFoldDB" id="A0A2T0KJI6"/>
<dbReference type="Proteomes" id="UP000239415">
    <property type="component" value="Unassembled WGS sequence"/>
</dbReference>
<dbReference type="RefSeq" id="WP_146169043.1">
    <property type="nucleotide sequence ID" value="NZ_BOMO01000042.1"/>
</dbReference>
<reference evidence="1 2" key="1">
    <citation type="submission" date="2018-03" db="EMBL/GenBank/DDBJ databases">
        <title>Genomic Encyclopedia of Archaeal and Bacterial Type Strains, Phase II (KMG-II): from individual species to whole genera.</title>
        <authorList>
            <person name="Goeker M."/>
        </authorList>
    </citation>
    <scope>NUCLEOTIDE SEQUENCE [LARGE SCALE GENOMIC DNA]</scope>
    <source>
        <strain evidence="1 2">DSM 43146</strain>
    </source>
</reference>
<name>A0A2T0KJI6_9ACTN</name>
<sequence>MRGTYTRWTQGPGGMLTADILGSDTNVQACPSTGTVLACVPDRPMSPDEARMVGVRLVEAAALADGDRSIRK</sequence>
<dbReference type="EMBL" id="PVMZ01000003">
    <property type="protein sequence ID" value="PRX23692.1"/>
    <property type="molecule type" value="Genomic_DNA"/>
</dbReference>